<protein>
    <submittedName>
        <fullName evidence="2">Uncharacterized protein</fullName>
    </submittedName>
</protein>
<proteinExistence type="predicted"/>
<evidence type="ECO:0000256" key="1">
    <source>
        <dbReference type="SAM" id="MobiDB-lite"/>
    </source>
</evidence>
<evidence type="ECO:0000313" key="3">
    <source>
        <dbReference type="Proteomes" id="UP001295444"/>
    </source>
</evidence>
<sequence length="78" mass="8967">MKSDFESKLDTIFAKFWRNLASREQAIKQKACKHSPMASPPQPHSKHATFKKQSQKMAMEQAKTQAWTFVQAAELGWT</sequence>
<keyword evidence="3" id="KW-1185">Reference proteome</keyword>
<evidence type="ECO:0000313" key="2">
    <source>
        <dbReference type="EMBL" id="CAH2307104.1"/>
    </source>
</evidence>
<organism evidence="2 3">
    <name type="scientific">Pelobates cultripes</name>
    <name type="common">Western spadefoot toad</name>
    <dbReference type="NCBI Taxonomy" id="61616"/>
    <lineage>
        <taxon>Eukaryota</taxon>
        <taxon>Metazoa</taxon>
        <taxon>Chordata</taxon>
        <taxon>Craniata</taxon>
        <taxon>Vertebrata</taxon>
        <taxon>Euteleostomi</taxon>
        <taxon>Amphibia</taxon>
        <taxon>Batrachia</taxon>
        <taxon>Anura</taxon>
        <taxon>Pelobatoidea</taxon>
        <taxon>Pelobatidae</taxon>
        <taxon>Pelobates</taxon>
    </lineage>
</organism>
<feature type="compositionally biased region" description="Basic residues" evidence="1">
    <location>
        <begin position="44"/>
        <end position="54"/>
    </location>
</feature>
<reference evidence="2" key="1">
    <citation type="submission" date="2022-03" db="EMBL/GenBank/DDBJ databases">
        <authorList>
            <person name="Alioto T."/>
            <person name="Alioto T."/>
            <person name="Gomez Garrido J."/>
        </authorList>
    </citation>
    <scope>NUCLEOTIDE SEQUENCE</scope>
</reference>
<name>A0AAD1SUT2_PELCU</name>
<dbReference type="EMBL" id="OW240918">
    <property type="protein sequence ID" value="CAH2307104.1"/>
    <property type="molecule type" value="Genomic_DNA"/>
</dbReference>
<gene>
    <name evidence="2" type="ORF">PECUL_23A036741</name>
</gene>
<accession>A0AAD1SUT2</accession>
<dbReference type="Proteomes" id="UP001295444">
    <property type="component" value="Chromosome 07"/>
</dbReference>
<feature type="region of interest" description="Disordered" evidence="1">
    <location>
        <begin position="33"/>
        <end position="57"/>
    </location>
</feature>
<dbReference type="AlphaFoldDB" id="A0AAD1SUT2"/>